<feature type="compositionally biased region" description="Basic residues" evidence="1">
    <location>
        <begin position="1"/>
        <end position="10"/>
    </location>
</feature>
<sequence length="117" mass="12492">MVARSLRRRANGAGQNSADRVTAAPSSTAITQRPHWHPHPLVSDCLTVSSTDAAASSYSQVRRVTRVPGRLPRCAAALRCDGKRSTLAETGSWATHGGEIHGSVRRQHHGCKICGSI</sequence>
<protein>
    <submittedName>
        <fullName evidence="2">Uncharacterized protein</fullName>
    </submittedName>
</protein>
<feature type="region of interest" description="Disordered" evidence="1">
    <location>
        <begin position="1"/>
        <end position="37"/>
    </location>
</feature>
<dbReference type="Proteomes" id="UP000324897">
    <property type="component" value="Chromosome 4"/>
</dbReference>
<dbReference type="EMBL" id="RWGY01000007">
    <property type="protein sequence ID" value="TVU40510.1"/>
    <property type="molecule type" value="Genomic_DNA"/>
</dbReference>
<evidence type="ECO:0000313" key="2">
    <source>
        <dbReference type="EMBL" id="TVU40510.1"/>
    </source>
</evidence>
<keyword evidence="3" id="KW-1185">Reference proteome</keyword>
<dbReference type="Gramene" id="TVU40510">
    <property type="protein sequence ID" value="TVU40510"/>
    <property type="gene ID" value="EJB05_13977"/>
</dbReference>
<gene>
    <name evidence="2" type="ORF">EJB05_13977</name>
</gene>
<accession>A0A5J9VZI0</accession>
<comment type="caution">
    <text evidence="2">The sequence shown here is derived from an EMBL/GenBank/DDBJ whole genome shotgun (WGS) entry which is preliminary data.</text>
</comment>
<dbReference type="AlphaFoldDB" id="A0A5J9VZI0"/>
<evidence type="ECO:0000313" key="3">
    <source>
        <dbReference type="Proteomes" id="UP000324897"/>
    </source>
</evidence>
<organism evidence="2 3">
    <name type="scientific">Eragrostis curvula</name>
    <name type="common">weeping love grass</name>
    <dbReference type="NCBI Taxonomy" id="38414"/>
    <lineage>
        <taxon>Eukaryota</taxon>
        <taxon>Viridiplantae</taxon>
        <taxon>Streptophyta</taxon>
        <taxon>Embryophyta</taxon>
        <taxon>Tracheophyta</taxon>
        <taxon>Spermatophyta</taxon>
        <taxon>Magnoliopsida</taxon>
        <taxon>Liliopsida</taxon>
        <taxon>Poales</taxon>
        <taxon>Poaceae</taxon>
        <taxon>PACMAD clade</taxon>
        <taxon>Chloridoideae</taxon>
        <taxon>Eragrostideae</taxon>
        <taxon>Eragrostidinae</taxon>
        <taxon>Eragrostis</taxon>
    </lineage>
</organism>
<reference evidence="2 3" key="1">
    <citation type="journal article" date="2019" name="Sci. Rep.">
        <title>A high-quality genome of Eragrostis curvula grass provides insights into Poaceae evolution and supports new strategies to enhance forage quality.</title>
        <authorList>
            <person name="Carballo J."/>
            <person name="Santos B.A.C.M."/>
            <person name="Zappacosta D."/>
            <person name="Garbus I."/>
            <person name="Selva J.P."/>
            <person name="Gallo C.A."/>
            <person name="Diaz A."/>
            <person name="Albertini E."/>
            <person name="Caccamo M."/>
            <person name="Echenique V."/>
        </authorList>
    </citation>
    <scope>NUCLEOTIDE SEQUENCE [LARGE SCALE GENOMIC DNA]</scope>
    <source>
        <strain evidence="3">cv. Victoria</strain>
        <tissue evidence="2">Leaf</tissue>
    </source>
</reference>
<evidence type="ECO:0000256" key="1">
    <source>
        <dbReference type="SAM" id="MobiDB-lite"/>
    </source>
</evidence>
<feature type="compositionally biased region" description="Polar residues" evidence="1">
    <location>
        <begin position="13"/>
        <end position="31"/>
    </location>
</feature>
<proteinExistence type="predicted"/>
<name>A0A5J9VZI0_9POAL</name>